<feature type="domain" description="Schlafen AlbA-2" evidence="1">
    <location>
        <begin position="25"/>
        <end position="143"/>
    </location>
</feature>
<dbReference type="Proteomes" id="UP000300067">
    <property type="component" value="Chromosome"/>
</dbReference>
<dbReference type="PANTHER" id="PTHR30595">
    <property type="entry name" value="GLPR-RELATED TRANSCRIPTIONAL REPRESSOR"/>
    <property type="match status" value="1"/>
</dbReference>
<dbReference type="InterPro" id="IPR038461">
    <property type="entry name" value="Schlafen_AlbA_2_dom_sf"/>
</dbReference>
<evidence type="ECO:0000259" key="1">
    <source>
        <dbReference type="Pfam" id="PF04326"/>
    </source>
</evidence>
<protein>
    <submittedName>
        <fullName evidence="2">ATP-binding protein</fullName>
    </submittedName>
</protein>
<evidence type="ECO:0000313" key="2">
    <source>
        <dbReference type="EMBL" id="QCR14825.1"/>
    </source>
</evidence>
<keyword evidence="2" id="KW-0067">ATP-binding</keyword>
<dbReference type="Gene3D" id="3.30.950.30">
    <property type="entry name" value="Schlafen, AAA domain"/>
    <property type="match status" value="1"/>
</dbReference>
<gene>
    <name evidence="2" type="ORF">DKM28_01040</name>
</gene>
<evidence type="ECO:0000313" key="3">
    <source>
        <dbReference type="Proteomes" id="UP000300067"/>
    </source>
</evidence>
<dbReference type="InterPro" id="IPR007421">
    <property type="entry name" value="Schlafen_AlbA_2_dom"/>
</dbReference>
<reference evidence="2 3" key="1">
    <citation type="submission" date="2018-05" db="EMBL/GenBank/DDBJ databases">
        <title>Methanosarcina gilichinskyana sp. nov., a novel methanogenic archaeon isolated from Holocene permafrost, North East Russia.</title>
        <authorList>
            <person name="Oshurkova V."/>
            <person name="Meer M."/>
            <person name="Bochkareva O."/>
            <person name="Shcherbakova V."/>
        </authorList>
    </citation>
    <scope>NUCLEOTIDE SEQUENCE [LARGE SCALE GENOMIC DNA]</scope>
    <source>
        <strain evidence="2 3">JL01</strain>
    </source>
</reference>
<accession>A0A4P8R1S9</accession>
<dbReference type="Pfam" id="PF04326">
    <property type="entry name" value="SLFN_AlbA_2"/>
    <property type="match status" value="1"/>
</dbReference>
<proteinExistence type="predicted"/>
<dbReference type="RefSeq" id="WP_137726642.1">
    <property type="nucleotide sequence ID" value="NZ_CP029709.1"/>
</dbReference>
<dbReference type="AlphaFoldDB" id="A0A4P8R1S9"/>
<name>A0A4P8R1S9_METMZ</name>
<organism evidence="2 3">
    <name type="scientific">Methanosarcina mazei</name>
    <name type="common">Methanosarcina frisia</name>
    <dbReference type="NCBI Taxonomy" id="2209"/>
    <lineage>
        <taxon>Archaea</taxon>
        <taxon>Methanobacteriati</taxon>
        <taxon>Methanobacteriota</taxon>
        <taxon>Stenosarchaea group</taxon>
        <taxon>Methanomicrobia</taxon>
        <taxon>Methanosarcinales</taxon>
        <taxon>Methanosarcinaceae</taxon>
        <taxon>Methanosarcina</taxon>
    </lineage>
</organism>
<keyword evidence="2" id="KW-0547">Nucleotide-binding</keyword>
<dbReference type="PANTHER" id="PTHR30595:SF6">
    <property type="entry name" value="SCHLAFEN ALBA-2 DOMAIN-CONTAINING PROTEIN"/>
    <property type="match status" value="1"/>
</dbReference>
<dbReference type="EMBL" id="CP029709">
    <property type="protein sequence ID" value="QCR14825.1"/>
    <property type="molecule type" value="Genomic_DNA"/>
</dbReference>
<dbReference type="GO" id="GO:0005524">
    <property type="term" value="F:ATP binding"/>
    <property type="evidence" value="ECO:0007669"/>
    <property type="project" value="UniProtKB-KW"/>
</dbReference>
<sequence>MLFKKSFSEVDYSDIQKLLIDKIEESEILDYKSEYQGTNKEHENTLLKEIAAFANTKGGFLLYGVKESGRGGWPVAINGIDTCNTERLEQVIISNIMPRISVQIKKVEIPETNKIVVVIRIPEGQNQPYYNNRSNKYYKRYMFEAKEMDEHEIEALYRRRFFGMDMLNRYIENTILFNSSRMPTKSLDKMNGHILITPLRVDERIIDSSNINELIFDTNEVRLEPDPAGLYLIGIPVPSRYGIEWSRGSWSNEYDHRKIEIHRNGLIHHVDTYGELGDEGEKVFWEYGLTSNFLQTIQFSALVYSRLNFVGKVKIIIKVMNSSGSKISSSSYFRTRDLRVCDAEEIYIEREWDSWRLEEDYLTIGKDMIDELNNYYGIWNSRFFKEESGGNILFQKHG</sequence>